<feature type="transmembrane region" description="Helical" evidence="1">
    <location>
        <begin position="149"/>
        <end position="171"/>
    </location>
</feature>
<feature type="transmembrane region" description="Helical" evidence="1">
    <location>
        <begin position="6"/>
        <end position="25"/>
    </location>
</feature>
<feature type="transmembrane region" description="Helical" evidence="1">
    <location>
        <begin position="108"/>
        <end position="129"/>
    </location>
</feature>
<evidence type="ECO:0000256" key="1">
    <source>
        <dbReference type="SAM" id="Phobius"/>
    </source>
</evidence>
<dbReference type="EMBL" id="CP014672">
    <property type="protein sequence ID" value="ANW98000.1"/>
    <property type="molecule type" value="Genomic_DNA"/>
</dbReference>
<accession>A0A1B1YB44</accession>
<dbReference type="Pfam" id="PF11167">
    <property type="entry name" value="DUF2953"/>
    <property type="match status" value="1"/>
</dbReference>
<protein>
    <recommendedName>
        <fullName evidence="4">DUF2953 domain-containing protein</fullName>
    </recommendedName>
</protein>
<name>A0A1B1YB44_THEST</name>
<evidence type="ECO:0000313" key="2">
    <source>
        <dbReference type="EMBL" id="ANW98000.1"/>
    </source>
</evidence>
<keyword evidence="1" id="KW-0812">Transmembrane</keyword>
<dbReference type="InterPro" id="IPR021338">
    <property type="entry name" value="DUF2953"/>
</dbReference>
<evidence type="ECO:0000313" key="3">
    <source>
        <dbReference type="Proteomes" id="UP000092971"/>
    </source>
</evidence>
<proteinExistence type="predicted"/>
<organism evidence="2 3">
    <name type="scientific">Thermoclostridium stercorarium subsp. thermolacticum DSM 2910</name>
    <dbReference type="NCBI Taxonomy" id="1121336"/>
    <lineage>
        <taxon>Bacteria</taxon>
        <taxon>Bacillati</taxon>
        <taxon>Bacillota</taxon>
        <taxon>Clostridia</taxon>
        <taxon>Eubacteriales</taxon>
        <taxon>Oscillospiraceae</taxon>
        <taxon>Thermoclostridium</taxon>
    </lineage>
</organism>
<reference evidence="2 3" key="1">
    <citation type="submission" date="2016-02" db="EMBL/GenBank/DDBJ databases">
        <title>Comparison of Clostridium stercorarium subspecies using comparative genomics and transcriptomics.</title>
        <authorList>
            <person name="Schellenberg J."/>
            <person name="Thallinger G."/>
            <person name="Levin D.B."/>
            <person name="Zhang X."/>
            <person name="Alvare G."/>
            <person name="Fristensky B."/>
            <person name="Sparling R."/>
        </authorList>
    </citation>
    <scope>NUCLEOTIDE SEQUENCE [LARGE SCALE GENOMIC DNA]</scope>
    <source>
        <strain evidence="2 3">DSM 2910</strain>
    </source>
</reference>
<gene>
    <name evidence="2" type="ORF">CSTERTH_02555</name>
</gene>
<keyword evidence="1" id="KW-1133">Transmembrane helix</keyword>
<evidence type="ECO:0008006" key="4">
    <source>
        <dbReference type="Google" id="ProtNLM"/>
    </source>
</evidence>
<sequence>MYLPVVFCIIALIIVALFMSLRISIEFTAGSEGISYTVKGIVFKYIKILEIKSNSEKKRKKTKGGEKKRGRILGIIRTAMRKKNGKAVHIEKFSLTGTFSVDDAAANAILYGGFIILWQFAVLFLSEHFTFEHQNYAFYPDFQNDKTEFIFQIIFRVVIFKALLLLARYWLESKINNKTE</sequence>
<keyword evidence="1" id="KW-0472">Membrane</keyword>
<dbReference type="Proteomes" id="UP000092971">
    <property type="component" value="Chromosome"/>
</dbReference>
<dbReference type="RefSeq" id="WP_015358270.1">
    <property type="nucleotide sequence ID" value="NZ_CP014672.1"/>
</dbReference>
<dbReference type="AlphaFoldDB" id="A0A1B1YB44"/>